<dbReference type="AlphaFoldDB" id="A0AAJ3H839"/>
<dbReference type="EMBL" id="JACAQR010000033">
    <property type="protein sequence ID" value="NWD44884.1"/>
    <property type="molecule type" value="Genomic_DNA"/>
</dbReference>
<feature type="transmembrane region" description="Helical" evidence="2">
    <location>
        <begin position="177"/>
        <end position="195"/>
    </location>
</feature>
<accession>A0AAJ3H839</accession>
<comment type="caution">
    <text evidence="3">The sequence shown here is derived from an EMBL/GenBank/DDBJ whole genome shotgun (WGS) entry which is preliminary data.</text>
</comment>
<gene>
    <name evidence="3" type="ORF">HX826_23690</name>
</gene>
<keyword evidence="2" id="KW-0812">Transmembrane</keyword>
<protein>
    <recommendedName>
        <fullName evidence="5">Phage tail protein</fullName>
    </recommendedName>
</protein>
<reference evidence="3 4" key="1">
    <citation type="submission" date="2020-04" db="EMBL/GenBank/DDBJ databases">
        <title>Molecular characterization of pseudomonads from Agaricus bisporus reveal novel blotch 2 pathogens in Western Europe.</title>
        <authorList>
            <person name="Taparia T."/>
            <person name="Krijger M."/>
            <person name="Haynes E."/>
            <person name="Elpinstone J.G."/>
            <person name="Noble R."/>
            <person name="Van Der Wolf J."/>
        </authorList>
    </citation>
    <scope>NUCLEOTIDE SEQUENCE [LARGE SCALE GENOMIC DNA]</scope>
    <source>
        <strain evidence="3 4">IPO3753</strain>
    </source>
</reference>
<evidence type="ECO:0000313" key="3">
    <source>
        <dbReference type="EMBL" id="NWD44884.1"/>
    </source>
</evidence>
<dbReference type="RefSeq" id="WP_177027017.1">
    <property type="nucleotide sequence ID" value="NZ_JACAQR010000033.1"/>
</dbReference>
<dbReference type="Proteomes" id="UP000546584">
    <property type="component" value="Unassembled WGS sequence"/>
</dbReference>
<feature type="transmembrane region" description="Helical" evidence="2">
    <location>
        <begin position="257"/>
        <end position="274"/>
    </location>
</feature>
<keyword evidence="2" id="KW-1133">Transmembrane helix</keyword>
<proteinExistence type="predicted"/>
<evidence type="ECO:0000256" key="1">
    <source>
        <dbReference type="SAM" id="MobiDB-lite"/>
    </source>
</evidence>
<feature type="transmembrane region" description="Helical" evidence="2">
    <location>
        <begin position="233"/>
        <end position="250"/>
    </location>
</feature>
<evidence type="ECO:0008006" key="5">
    <source>
        <dbReference type="Google" id="ProtNLM"/>
    </source>
</evidence>
<feature type="transmembrane region" description="Helical" evidence="2">
    <location>
        <begin position="143"/>
        <end position="165"/>
    </location>
</feature>
<organism evidence="3 4">
    <name type="scientific">Pseudomonas yamanorum</name>
    <dbReference type="NCBI Taxonomy" id="515393"/>
    <lineage>
        <taxon>Bacteria</taxon>
        <taxon>Pseudomonadati</taxon>
        <taxon>Pseudomonadota</taxon>
        <taxon>Gammaproteobacteria</taxon>
        <taxon>Pseudomonadales</taxon>
        <taxon>Pseudomonadaceae</taxon>
        <taxon>Pseudomonas</taxon>
    </lineage>
</organism>
<feature type="transmembrane region" description="Helical" evidence="2">
    <location>
        <begin position="104"/>
        <end position="123"/>
    </location>
</feature>
<keyword evidence="2" id="KW-0472">Membrane</keyword>
<feature type="region of interest" description="Disordered" evidence="1">
    <location>
        <begin position="504"/>
        <end position="538"/>
    </location>
</feature>
<name>A0AAJ3H839_9PSED</name>
<sequence>MAEAQKVESTAVRLTGIDQLSPKLAALQATVGRFRQNLEQTGLGKLDIAGLVKGGGLAAPFVSGIKSALAFKTEVGEVNAAVGQGVTETAAQGLKDFNASLDKVSVAFGTALLPAVTAVVVGLEPLLTSVAQVLSENPQLVQGLAAGAVAFTAIQAAVTGVSQALGLMQLVLSANPIVLVAVGIAVAAGLIVANWKPISAFFVGLGERVMSAIGTMGEFFQTVLAFRPLEQVMRLWGPITGFFAGLWTSLKVMAQPLIGFFTTLFSWSPMGLIVNNWTPLSGFFAALWDLLKALSVPVVEFMKSLFSWSPEGQIIANWGVISEMFAAIWSDFKLTALAAFTIVSSYFDWSPLDKISAVWGSVSGAFASIWSDLKLQAQDAFVVLSGLFDDWHPMEQLEVMWAPVLSWFTALSEKLAVITAPIRKLFNGGLGEVINQATGSVVELTTEQQERNAESARNPSWFRKGPGLVSPLASSSSSLLQQTAANNRTQLNGDLRVSFDNAPAGLRVDQPRTNQPGLSVTPRVGYRSLSLGGSNELA</sequence>
<evidence type="ECO:0000313" key="4">
    <source>
        <dbReference type="Proteomes" id="UP000546584"/>
    </source>
</evidence>
<evidence type="ECO:0000256" key="2">
    <source>
        <dbReference type="SAM" id="Phobius"/>
    </source>
</evidence>